<feature type="chain" id="PRO_5011534386" description="Lipoprotein" evidence="2">
    <location>
        <begin position="23"/>
        <end position="209"/>
    </location>
</feature>
<dbReference type="EMBL" id="FMYW01000003">
    <property type="protein sequence ID" value="SDC20897.1"/>
    <property type="molecule type" value="Genomic_DNA"/>
</dbReference>
<dbReference type="PROSITE" id="PS51257">
    <property type="entry name" value="PROKAR_LIPOPROTEIN"/>
    <property type="match status" value="1"/>
</dbReference>
<organism evidence="3 4">
    <name type="scientific">Succiniclasticum ruminis</name>
    <dbReference type="NCBI Taxonomy" id="40841"/>
    <lineage>
        <taxon>Bacteria</taxon>
        <taxon>Bacillati</taxon>
        <taxon>Bacillota</taxon>
        <taxon>Negativicutes</taxon>
        <taxon>Acidaminococcales</taxon>
        <taxon>Acidaminococcaceae</taxon>
        <taxon>Succiniclasticum</taxon>
    </lineage>
</organism>
<name>A0A1G6JQC4_9FIRM</name>
<reference evidence="4" key="1">
    <citation type="submission" date="2016-10" db="EMBL/GenBank/DDBJ databases">
        <authorList>
            <person name="Varghese N."/>
            <person name="Submissions S."/>
        </authorList>
    </citation>
    <scope>NUCLEOTIDE SEQUENCE [LARGE SCALE GENOMIC DNA]</scope>
    <source>
        <strain evidence="4">DSM 11005</strain>
    </source>
</reference>
<feature type="signal peptide" evidence="2">
    <location>
        <begin position="1"/>
        <end position="22"/>
    </location>
</feature>
<sequence>MMKKKMLALTLAAFVACGAAGCGGEEKKPAPKPENKQTTNVKKDEKQKAPEKKVDPAVKHAQEVMKLPHVAKYDKISKDAYPNLKWGSTGYSYKDYPGKGKEGKGALLAYGEVVAGFHRTLASDDRPTFKLDDGREVKGSENYDIEVLVGGCKGNCVIEATSTYTKRMDPASYKKPHVEKKVLVPFDKTYVRHDENGKKWVTHEKCGTK</sequence>
<evidence type="ECO:0000256" key="2">
    <source>
        <dbReference type="SAM" id="SignalP"/>
    </source>
</evidence>
<evidence type="ECO:0000313" key="4">
    <source>
        <dbReference type="Proteomes" id="UP000198943"/>
    </source>
</evidence>
<keyword evidence="2" id="KW-0732">Signal</keyword>
<accession>A0A1G6JQC4</accession>
<feature type="compositionally biased region" description="Basic and acidic residues" evidence="1">
    <location>
        <begin position="24"/>
        <end position="58"/>
    </location>
</feature>
<evidence type="ECO:0008006" key="5">
    <source>
        <dbReference type="Google" id="ProtNLM"/>
    </source>
</evidence>
<gene>
    <name evidence="3" type="ORF">SAMN04487864_103221</name>
</gene>
<dbReference type="Proteomes" id="UP000198943">
    <property type="component" value="Unassembled WGS sequence"/>
</dbReference>
<protein>
    <recommendedName>
        <fullName evidence="5">Lipoprotein</fullName>
    </recommendedName>
</protein>
<dbReference type="RefSeq" id="WP_093729659.1">
    <property type="nucleotide sequence ID" value="NZ_FMYW01000003.1"/>
</dbReference>
<feature type="region of interest" description="Disordered" evidence="1">
    <location>
        <begin position="22"/>
        <end position="58"/>
    </location>
</feature>
<dbReference type="AlphaFoldDB" id="A0A1G6JQC4"/>
<evidence type="ECO:0000256" key="1">
    <source>
        <dbReference type="SAM" id="MobiDB-lite"/>
    </source>
</evidence>
<keyword evidence="4" id="KW-1185">Reference proteome</keyword>
<dbReference type="OrthoDB" id="9833266at2"/>
<evidence type="ECO:0000313" key="3">
    <source>
        <dbReference type="EMBL" id="SDC20897.1"/>
    </source>
</evidence>
<proteinExistence type="predicted"/>